<sequence>MLSERRGRIKKARTVQTYWNTLSLVRQLEAGCFDVEPAVQVEMCGVRPSSPHLQRIDGIMPSLTGSQARQNLIVEFNITTAKEEKPIMRADDEFDLLKTLWESLDMGLQHDRLRVQLALMIQLAGITGNRPRALRRPQYKDLKIALQPDAAGGDRPRLVMKFTFERTKRYLGAKDSNTFPVPDIPREPCLLLCPQTMLLGLLFAGDAVAVPALKPKELFDLRIPAGKREMVILTARSKAELPLFRRVEHTTYGLTVAFEVVTENWLHERLQLLGQITGVDASVKP</sequence>
<protein>
    <submittedName>
        <fullName evidence="1">Uncharacterized protein</fullName>
    </submittedName>
</protein>
<dbReference type="PANTHER" id="PTHR37535">
    <property type="entry name" value="FLUG DOMAIN PROTEIN"/>
    <property type="match status" value="1"/>
</dbReference>
<dbReference type="PANTHER" id="PTHR37535:SF2">
    <property type="entry name" value="FINGER DOMAIN PROTEIN, PUTATIVE (AFU_ORTHOLOGUE AFUA_6G09300)-RELATED"/>
    <property type="match status" value="1"/>
</dbReference>
<dbReference type="AlphaFoldDB" id="A0AAN6F7U2"/>
<dbReference type="Pfam" id="PF11917">
    <property type="entry name" value="DUF3435"/>
    <property type="match status" value="1"/>
</dbReference>
<proteinExistence type="predicted"/>
<reference evidence="1" key="1">
    <citation type="submission" date="2021-12" db="EMBL/GenBank/DDBJ databases">
        <title>Black yeast isolated from Biological Soil Crust.</title>
        <authorList>
            <person name="Kurbessoian T."/>
        </authorList>
    </citation>
    <scope>NUCLEOTIDE SEQUENCE</scope>
    <source>
        <strain evidence="1">CCFEE 5208</strain>
    </source>
</reference>
<comment type="caution">
    <text evidence="1">The sequence shown here is derived from an EMBL/GenBank/DDBJ whole genome shotgun (WGS) entry which is preliminary data.</text>
</comment>
<organism evidence="1 2">
    <name type="scientific">Friedmanniomyces endolithicus</name>
    <dbReference type="NCBI Taxonomy" id="329885"/>
    <lineage>
        <taxon>Eukaryota</taxon>
        <taxon>Fungi</taxon>
        <taxon>Dikarya</taxon>
        <taxon>Ascomycota</taxon>
        <taxon>Pezizomycotina</taxon>
        <taxon>Dothideomycetes</taxon>
        <taxon>Dothideomycetidae</taxon>
        <taxon>Mycosphaerellales</taxon>
        <taxon>Teratosphaeriaceae</taxon>
        <taxon>Friedmanniomyces</taxon>
    </lineage>
</organism>
<name>A0AAN6F7U2_9PEZI</name>
<evidence type="ECO:0000313" key="2">
    <source>
        <dbReference type="Proteomes" id="UP001168146"/>
    </source>
</evidence>
<gene>
    <name evidence="1" type="ORF">LTR82_017553</name>
</gene>
<evidence type="ECO:0000313" key="1">
    <source>
        <dbReference type="EMBL" id="KAK0303430.1"/>
    </source>
</evidence>
<dbReference type="Proteomes" id="UP001168146">
    <property type="component" value="Unassembled WGS sequence"/>
</dbReference>
<dbReference type="EMBL" id="JASUXU010000148">
    <property type="protein sequence ID" value="KAK0303430.1"/>
    <property type="molecule type" value="Genomic_DNA"/>
</dbReference>
<accession>A0AAN6F7U2</accession>
<dbReference type="InterPro" id="IPR021842">
    <property type="entry name" value="DUF3435"/>
</dbReference>